<feature type="signal peptide" evidence="1">
    <location>
        <begin position="1"/>
        <end position="19"/>
    </location>
</feature>
<evidence type="ECO:0000256" key="1">
    <source>
        <dbReference type="SAM" id="SignalP"/>
    </source>
</evidence>
<organism evidence="3 6">
    <name type="scientific">Labilibaculum euxinus</name>
    <dbReference type="NCBI Taxonomy" id="2686357"/>
    <lineage>
        <taxon>Bacteria</taxon>
        <taxon>Pseudomonadati</taxon>
        <taxon>Bacteroidota</taxon>
        <taxon>Bacteroidia</taxon>
        <taxon>Marinilabiliales</taxon>
        <taxon>Marinifilaceae</taxon>
        <taxon>Labilibaculum</taxon>
    </lineage>
</organism>
<protein>
    <submittedName>
        <fullName evidence="3">Metallophosphoesterase</fullName>
    </submittedName>
</protein>
<proteinExistence type="predicted"/>
<dbReference type="SUPFAM" id="SSF56300">
    <property type="entry name" value="Metallo-dependent phosphatases"/>
    <property type="match status" value="1"/>
</dbReference>
<dbReference type="AlphaFoldDB" id="A0A7M4D293"/>
<dbReference type="EMBL" id="QTZN02000004">
    <property type="protein sequence ID" value="MVB05977.1"/>
    <property type="molecule type" value="Genomic_DNA"/>
</dbReference>
<dbReference type="Gene3D" id="3.60.21.10">
    <property type="match status" value="2"/>
</dbReference>
<sequence length="612" mass="69584">MTKILQCLLLAILLIGSNACEEKLQTNESIQIAFMADVHLNDIYGEFQDCDYKGVVNPANGKFVIARTMEAQLNSTRIFNENYFAFLAALDDVVKRNIKFVVLPGDFSDDGQPFNVRGLKKILDSYSDKYGIKFIATTGNHDPVRPFAMDAGKKDFLGAGGKPQVIMSADSLYVPLSAEENPVVVTKDICRMGYEEVITTLGDFGFFPKKEDLYWETPFTSYTYNDYAFDKAFDQSSLNNRNYSIPPFNASIPDVSYLVEPVRGVWFLAIDANVYVPNNNAETDSLNADNYEGASAGYSNVLTHKKHLIKWVKKVSSEADRLGKTLIVFSHYPMIDFNDDASPHIKNLMGEGKMQLHRVPDEDVARTFAEAGIKLHFGGHMHINDTGIRKYENGTGLVNVQIPSLAAYIPAYKILTVKNKNLMEVETVVIDSVPRFKELFPIYEQEYSYLKKSGTKDIWNKDILSATTYHEFTNWHLKELVRLRFLKKDWPAEFRDFLLNATGKELLNYTNSTAVDSSLFENWTGFGMIFDFYRLRSADKLAIKDIGLDRIKQYQIIIESLLQNQKDSNSLTNKVQNDFYEFAEIFHHFLNGAPADHFQIDLKNAELVDLVE</sequence>
<keyword evidence="1" id="KW-0732">Signal</keyword>
<dbReference type="GO" id="GO:0016787">
    <property type="term" value="F:hydrolase activity"/>
    <property type="evidence" value="ECO:0007669"/>
    <property type="project" value="InterPro"/>
</dbReference>
<dbReference type="Proteomes" id="UP000285951">
    <property type="component" value="Unassembled WGS sequence"/>
</dbReference>
<evidence type="ECO:0000313" key="4">
    <source>
        <dbReference type="EMBL" id="MVB05977.1"/>
    </source>
</evidence>
<dbReference type="OrthoDB" id="5695107at2"/>
<reference evidence="4 5" key="1">
    <citation type="submission" date="2019-11" db="EMBL/GenBank/DDBJ databases">
        <title>Draft genome sequence of Labilibaculum sp. strain SYP isolated from Black Sea.</title>
        <authorList>
            <person name="Yadav S."/>
            <person name="Villanueva L."/>
        </authorList>
    </citation>
    <scope>NUCLEOTIDE SEQUENCE [LARGE SCALE GENOMIC DNA]</scope>
    <source>
        <strain evidence="4 5">44</strain>
    </source>
</reference>
<dbReference type="InterPro" id="IPR004843">
    <property type="entry name" value="Calcineurin-like_PHP"/>
</dbReference>
<reference evidence="3 6" key="2">
    <citation type="submission" date="2019-12" db="EMBL/GenBank/DDBJ databases">
        <title>Draft genome sequence of Labilibaculum sp. strain 44 isolated from deep waters of Black Sea.</title>
        <authorList>
            <person name="Yadav S."/>
            <person name="Villanueva L."/>
        </authorList>
    </citation>
    <scope>NUCLEOTIDE SEQUENCE [LARGE SCALE GENOMIC DNA]</scope>
    <source>
        <strain evidence="3 6">44</strain>
    </source>
</reference>
<gene>
    <name evidence="4" type="ORF">DWB62_002990</name>
    <name evidence="3" type="ORF">GNY23_02990</name>
</gene>
<feature type="chain" id="PRO_5029868954" evidence="1">
    <location>
        <begin position="20"/>
        <end position="612"/>
    </location>
</feature>
<dbReference type="RefSeq" id="WP_156194679.1">
    <property type="nucleotide sequence ID" value="NZ_QTZN02000004.1"/>
</dbReference>
<name>A0A7M4D293_9BACT</name>
<keyword evidence="5" id="KW-1185">Reference proteome</keyword>
<dbReference type="EMBL" id="WOTW01000004">
    <property type="protein sequence ID" value="MUP36772.1"/>
    <property type="molecule type" value="Genomic_DNA"/>
</dbReference>
<accession>A0A7M4D293</accession>
<comment type="caution">
    <text evidence="3">The sequence shown here is derived from an EMBL/GenBank/DDBJ whole genome shotgun (WGS) entry which is preliminary data.</text>
</comment>
<evidence type="ECO:0000313" key="5">
    <source>
        <dbReference type="Proteomes" id="UP000285951"/>
    </source>
</evidence>
<dbReference type="Proteomes" id="UP000462449">
    <property type="component" value="Unassembled WGS sequence"/>
</dbReference>
<feature type="domain" description="Calcineurin-like phosphoesterase" evidence="2">
    <location>
        <begin position="31"/>
        <end position="383"/>
    </location>
</feature>
<evidence type="ECO:0000313" key="3">
    <source>
        <dbReference type="EMBL" id="MUP36772.1"/>
    </source>
</evidence>
<dbReference type="InterPro" id="IPR029052">
    <property type="entry name" value="Metallo-depent_PP-like"/>
</dbReference>
<evidence type="ECO:0000313" key="6">
    <source>
        <dbReference type="Proteomes" id="UP000462449"/>
    </source>
</evidence>
<dbReference type="Pfam" id="PF00149">
    <property type="entry name" value="Metallophos"/>
    <property type="match status" value="1"/>
</dbReference>
<evidence type="ECO:0000259" key="2">
    <source>
        <dbReference type="Pfam" id="PF00149"/>
    </source>
</evidence>